<dbReference type="Proteomes" id="UP000236654">
    <property type="component" value="Unassembled WGS sequence"/>
</dbReference>
<feature type="transmembrane region" description="Helical" evidence="1">
    <location>
        <begin position="17"/>
        <end position="40"/>
    </location>
</feature>
<dbReference type="AlphaFoldDB" id="A0A2I0R3V8"/>
<feature type="transmembrane region" description="Helical" evidence="1">
    <location>
        <begin position="99"/>
        <end position="115"/>
    </location>
</feature>
<protein>
    <submittedName>
        <fullName evidence="2">DUF4956 domain-containing protein</fullName>
    </submittedName>
</protein>
<feature type="transmembrane region" description="Helical" evidence="1">
    <location>
        <begin position="121"/>
        <end position="143"/>
    </location>
</feature>
<keyword evidence="1" id="KW-1133">Transmembrane helix</keyword>
<keyword evidence="1" id="KW-0472">Membrane</keyword>
<dbReference type="OrthoDB" id="154078at2"/>
<feature type="transmembrane region" description="Helical" evidence="1">
    <location>
        <begin position="72"/>
        <end position="87"/>
    </location>
</feature>
<dbReference type="InterPro" id="IPR032531">
    <property type="entry name" value="DUF4956"/>
</dbReference>
<proteinExistence type="predicted"/>
<feature type="transmembrane region" description="Helical" evidence="1">
    <location>
        <begin position="49"/>
        <end position="66"/>
    </location>
</feature>
<dbReference type="Pfam" id="PF16316">
    <property type="entry name" value="DUF4956"/>
    <property type="match status" value="1"/>
</dbReference>
<keyword evidence="1" id="KW-0812">Transmembrane</keyword>
<name>A0A2I0R3V8_9FLAO</name>
<keyword evidence="3" id="KW-1185">Reference proteome</keyword>
<dbReference type="EMBL" id="PJNI01000005">
    <property type="protein sequence ID" value="PKR81261.1"/>
    <property type="molecule type" value="Genomic_DNA"/>
</dbReference>
<evidence type="ECO:0000313" key="2">
    <source>
        <dbReference type="EMBL" id="PKR81261.1"/>
    </source>
</evidence>
<evidence type="ECO:0000256" key="1">
    <source>
        <dbReference type="SAM" id="Phobius"/>
    </source>
</evidence>
<evidence type="ECO:0000313" key="3">
    <source>
        <dbReference type="Proteomes" id="UP000236654"/>
    </source>
</evidence>
<sequence length="202" mass="23831">MSTQFTEMLNIQIYNPAIFSLLFRLLLNFFFLTIIVRWVYYPKTKRKDYVFTYLLIGLVTFFLSFALKKFDIGIGMGLGLFAIFGIIRYRTQTIEIKEMTYLFVVIGLSVINAMATEEISLLEVLLLNGTVIIIISGLEYFWWKDNEQMKIVIYEKIDLIRPENYNEMKHDLEQRTGLTIIRFEVGNTNFLNDTAEVKVYYK</sequence>
<gene>
    <name evidence="2" type="ORF">CW751_05595</name>
</gene>
<organism evidence="2 3">
    <name type="scientific">Brumimicrobium salinarum</name>
    <dbReference type="NCBI Taxonomy" id="2058658"/>
    <lineage>
        <taxon>Bacteria</taxon>
        <taxon>Pseudomonadati</taxon>
        <taxon>Bacteroidota</taxon>
        <taxon>Flavobacteriia</taxon>
        <taxon>Flavobacteriales</taxon>
        <taxon>Crocinitomicaceae</taxon>
        <taxon>Brumimicrobium</taxon>
    </lineage>
</organism>
<accession>A0A2I0R3V8</accession>
<reference evidence="2 3" key="1">
    <citation type="submission" date="2017-12" db="EMBL/GenBank/DDBJ databases">
        <title>The draft genome sequence of Brumimicrobium saltpan LHR20.</title>
        <authorList>
            <person name="Do Z.-J."/>
            <person name="Luo H.-R."/>
        </authorList>
    </citation>
    <scope>NUCLEOTIDE SEQUENCE [LARGE SCALE GENOMIC DNA]</scope>
    <source>
        <strain evidence="2 3">LHR20</strain>
    </source>
</reference>
<comment type="caution">
    <text evidence="2">The sequence shown here is derived from an EMBL/GenBank/DDBJ whole genome shotgun (WGS) entry which is preliminary data.</text>
</comment>